<reference evidence="2 3" key="1">
    <citation type="submission" date="2020-02" db="EMBL/GenBank/DDBJ databases">
        <authorList>
            <person name="Zhang X.-Y."/>
        </authorList>
    </citation>
    <scope>NUCLEOTIDE SEQUENCE [LARGE SCALE GENOMIC DNA]</scope>
    <source>
        <strain evidence="2 3">C33</strain>
    </source>
</reference>
<name>A0A845V008_9GAMM</name>
<organism evidence="2 3">
    <name type="scientific">Wenzhouxiangella limi</name>
    <dbReference type="NCBI Taxonomy" id="2707351"/>
    <lineage>
        <taxon>Bacteria</taxon>
        <taxon>Pseudomonadati</taxon>
        <taxon>Pseudomonadota</taxon>
        <taxon>Gammaproteobacteria</taxon>
        <taxon>Chromatiales</taxon>
        <taxon>Wenzhouxiangellaceae</taxon>
        <taxon>Wenzhouxiangella</taxon>
    </lineage>
</organism>
<dbReference type="GO" id="GO:0016788">
    <property type="term" value="F:hydrolase activity, acting on ester bonds"/>
    <property type="evidence" value="ECO:0007669"/>
    <property type="project" value="UniProtKB-ARBA"/>
</dbReference>
<evidence type="ECO:0000313" key="2">
    <source>
        <dbReference type="EMBL" id="NDY95872.1"/>
    </source>
</evidence>
<sequence length="247" mass="25659">MASLSLALAPIGLAQGKRLRKRAVRLAEAPGARCGEVAGPGPALRLLAVGESPLAGVGLDSFRDSVSCALAQHLGGATGRAVAWKILARGGLTAEAVHEKLLPDLDAESTDLILIGLGVNDSLAMRSARRWRADLQALIQALRARTGPAPVLLAGVPDMQRFPLLPFPLSVLLGARSRLLDHAAAGLVGSRADMGHVPMRLDAGSSALFCEDGFHPNAIGHARWAEQLAPAALDLLRATGKVRRSAG</sequence>
<accession>A0A845V008</accession>
<dbReference type="Gene3D" id="3.40.50.1110">
    <property type="entry name" value="SGNH hydrolase"/>
    <property type="match status" value="1"/>
</dbReference>
<dbReference type="InterPro" id="IPR013830">
    <property type="entry name" value="SGNH_hydro"/>
</dbReference>
<feature type="domain" description="SGNH hydrolase-type esterase" evidence="1">
    <location>
        <begin position="48"/>
        <end position="223"/>
    </location>
</feature>
<evidence type="ECO:0000313" key="3">
    <source>
        <dbReference type="Proteomes" id="UP000484885"/>
    </source>
</evidence>
<dbReference type="CDD" id="cd01836">
    <property type="entry name" value="FeeA_FeeB_like"/>
    <property type="match status" value="1"/>
</dbReference>
<dbReference type="EMBL" id="JAAGSC010000041">
    <property type="protein sequence ID" value="NDY95872.1"/>
    <property type="molecule type" value="Genomic_DNA"/>
</dbReference>
<dbReference type="Proteomes" id="UP000484885">
    <property type="component" value="Unassembled WGS sequence"/>
</dbReference>
<proteinExistence type="predicted"/>
<dbReference type="SUPFAM" id="SSF52266">
    <property type="entry name" value="SGNH hydrolase"/>
    <property type="match status" value="1"/>
</dbReference>
<keyword evidence="2" id="KW-0378">Hydrolase</keyword>
<keyword evidence="3" id="KW-1185">Reference proteome</keyword>
<protein>
    <submittedName>
        <fullName evidence="2">SGNH/GDSL hydrolase family protein</fullName>
    </submittedName>
</protein>
<dbReference type="Pfam" id="PF13472">
    <property type="entry name" value="Lipase_GDSL_2"/>
    <property type="match status" value="1"/>
</dbReference>
<dbReference type="InterPro" id="IPR036514">
    <property type="entry name" value="SGNH_hydro_sf"/>
</dbReference>
<gene>
    <name evidence="2" type="ORF">G3I74_09040</name>
</gene>
<evidence type="ECO:0000259" key="1">
    <source>
        <dbReference type="Pfam" id="PF13472"/>
    </source>
</evidence>
<dbReference type="AlphaFoldDB" id="A0A845V008"/>
<comment type="caution">
    <text evidence="2">The sequence shown here is derived from an EMBL/GenBank/DDBJ whole genome shotgun (WGS) entry which is preliminary data.</text>
</comment>